<comment type="subcellular location">
    <subcellularLocation>
        <location evidence="3">Cytoplasm</location>
    </subcellularLocation>
</comment>
<accession>A0ABV7IVB8</accession>
<dbReference type="InterPro" id="IPR003728">
    <property type="entry name" value="Ribosome_maturation_RimP"/>
</dbReference>
<keyword evidence="8" id="KW-1185">Reference proteome</keyword>
<dbReference type="Gene3D" id="3.30.300.70">
    <property type="entry name" value="RimP-like superfamily, N-terminal"/>
    <property type="match status" value="1"/>
</dbReference>
<dbReference type="RefSeq" id="WP_379509518.1">
    <property type="nucleotide sequence ID" value="NZ_JBHRTQ010000007.1"/>
</dbReference>
<dbReference type="SUPFAM" id="SSF74942">
    <property type="entry name" value="YhbC-like, C-terminal domain"/>
    <property type="match status" value="1"/>
</dbReference>
<dbReference type="SUPFAM" id="SSF75420">
    <property type="entry name" value="YhbC-like, N-terminal domain"/>
    <property type="match status" value="1"/>
</dbReference>
<evidence type="ECO:0000256" key="3">
    <source>
        <dbReference type="HAMAP-Rule" id="MF_01077"/>
    </source>
</evidence>
<proteinExistence type="inferred from homology"/>
<comment type="caution">
    <text evidence="7">The sequence shown here is derived from an EMBL/GenBank/DDBJ whole genome shotgun (WGS) entry which is preliminary data.</text>
</comment>
<comment type="similarity">
    <text evidence="3">Belongs to the RimP family.</text>
</comment>
<dbReference type="Pfam" id="PF17384">
    <property type="entry name" value="DUF150_C"/>
    <property type="match status" value="1"/>
</dbReference>
<feature type="region of interest" description="Disordered" evidence="4">
    <location>
        <begin position="181"/>
        <end position="202"/>
    </location>
</feature>
<evidence type="ECO:0000256" key="4">
    <source>
        <dbReference type="SAM" id="MobiDB-lite"/>
    </source>
</evidence>
<evidence type="ECO:0000256" key="1">
    <source>
        <dbReference type="ARBA" id="ARBA00022490"/>
    </source>
</evidence>
<dbReference type="HAMAP" id="MF_01077">
    <property type="entry name" value="RimP"/>
    <property type="match status" value="1"/>
</dbReference>
<dbReference type="Pfam" id="PF02576">
    <property type="entry name" value="RimP_N"/>
    <property type="match status" value="1"/>
</dbReference>
<keyword evidence="1 3" id="KW-0963">Cytoplasm</keyword>
<evidence type="ECO:0000259" key="6">
    <source>
        <dbReference type="Pfam" id="PF17384"/>
    </source>
</evidence>
<gene>
    <name evidence="3 7" type="primary">rimP</name>
    <name evidence="7" type="ORF">ACFOD9_07785</name>
</gene>
<evidence type="ECO:0000259" key="5">
    <source>
        <dbReference type="Pfam" id="PF02576"/>
    </source>
</evidence>
<evidence type="ECO:0000313" key="7">
    <source>
        <dbReference type="EMBL" id="MFC3174147.1"/>
    </source>
</evidence>
<dbReference type="EMBL" id="JBHRTQ010000007">
    <property type="protein sequence ID" value="MFC3174147.1"/>
    <property type="molecule type" value="Genomic_DNA"/>
</dbReference>
<name>A0ABV7IVB8_9SPHN</name>
<keyword evidence="2 3" id="KW-0690">Ribosome biogenesis</keyword>
<dbReference type="Proteomes" id="UP001595604">
    <property type="component" value="Unassembled WGS sequence"/>
</dbReference>
<sequence length="202" mass="21888">MADIARITEVIEPEVKALGFDLVRVIMFRGGEIGSISGDEELTLQIMAERPETGQLVLDDCAALSRRISDRIDSLEEAGEILIADAYRLEVSSPGIDRPLTRLRDFAEWTGHEAKVTLTAPVDGNRKSLQGEIAGVDGETVQLDERKSGRVSFPFGDIQSAKLVLTDRLIAAARPIDASGADETEIEIDIEAGGEPLAEQED</sequence>
<dbReference type="InterPro" id="IPR036847">
    <property type="entry name" value="RimP_C_sf"/>
</dbReference>
<feature type="domain" description="Ribosome maturation factor RimP C-terminal" evidence="6">
    <location>
        <begin position="100"/>
        <end position="166"/>
    </location>
</feature>
<protein>
    <recommendedName>
        <fullName evidence="3">Ribosome maturation factor RimP</fullName>
    </recommendedName>
</protein>
<evidence type="ECO:0000256" key="2">
    <source>
        <dbReference type="ARBA" id="ARBA00022517"/>
    </source>
</evidence>
<dbReference type="Gene3D" id="2.30.30.180">
    <property type="entry name" value="Ribosome maturation factor RimP, C-terminal domain"/>
    <property type="match status" value="1"/>
</dbReference>
<dbReference type="InterPro" id="IPR028989">
    <property type="entry name" value="RimP_N"/>
</dbReference>
<organism evidence="7 8">
    <name type="scientific">Novosphingobium bradum</name>
    <dbReference type="NCBI Taxonomy" id="1737444"/>
    <lineage>
        <taxon>Bacteria</taxon>
        <taxon>Pseudomonadati</taxon>
        <taxon>Pseudomonadota</taxon>
        <taxon>Alphaproteobacteria</taxon>
        <taxon>Sphingomonadales</taxon>
        <taxon>Sphingomonadaceae</taxon>
        <taxon>Novosphingobium</taxon>
    </lineage>
</organism>
<dbReference type="PANTHER" id="PTHR33867:SF1">
    <property type="entry name" value="RIBOSOME MATURATION FACTOR RIMP"/>
    <property type="match status" value="1"/>
</dbReference>
<dbReference type="CDD" id="cd01734">
    <property type="entry name" value="YlxS_C"/>
    <property type="match status" value="1"/>
</dbReference>
<dbReference type="NCBIfam" id="NF011229">
    <property type="entry name" value="PRK14636.1"/>
    <property type="match status" value="1"/>
</dbReference>
<dbReference type="PANTHER" id="PTHR33867">
    <property type="entry name" value="RIBOSOME MATURATION FACTOR RIMP"/>
    <property type="match status" value="1"/>
</dbReference>
<dbReference type="InterPro" id="IPR035956">
    <property type="entry name" value="RimP_N_sf"/>
</dbReference>
<evidence type="ECO:0000313" key="8">
    <source>
        <dbReference type="Proteomes" id="UP001595604"/>
    </source>
</evidence>
<reference evidence="8" key="1">
    <citation type="journal article" date="2019" name="Int. J. Syst. Evol. Microbiol.">
        <title>The Global Catalogue of Microorganisms (GCM) 10K type strain sequencing project: providing services to taxonomists for standard genome sequencing and annotation.</title>
        <authorList>
            <consortium name="The Broad Institute Genomics Platform"/>
            <consortium name="The Broad Institute Genome Sequencing Center for Infectious Disease"/>
            <person name="Wu L."/>
            <person name="Ma J."/>
        </authorList>
    </citation>
    <scope>NUCLEOTIDE SEQUENCE [LARGE SCALE GENOMIC DNA]</scope>
    <source>
        <strain evidence="8">KCTC 42984</strain>
    </source>
</reference>
<comment type="function">
    <text evidence="3">Required for maturation of 30S ribosomal subunits.</text>
</comment>
<feature type="domain" description="Ribosome maturation factor RimP N-terminal" evidence="5">
    <location>
        <begin position="11"/>
        <end position="97"/>
    </location>
</feature>
<dbReference type="InterPro" id="IPR028998">
    <property type="entry name" value="RimP_C"/>
</dbReference>